<keyword evidence="1" id="KW-0732">Signal</keyword>
<dbReference type="Gene3D" id="3.30.1950.10">
    <property type="entry name" value="wza like domain"/>
    <property type="match status" value="1"/>
</dbReference>
<accession>A0ABT7M0J2</accession>
<dbReference type="Gene3D" id="3.10.560.10">
    <property type="entry name" value="Outer membrane lipoprotein wza domain like"/>
    <property type="match status" value="1"/>
</dbReference>
<name>A0ABT7M0J2_9CYAN</name>
<proteinExistence type="predicted"/>
<evidence type="ECO:0000256" key="1">
    <source>
        <dbReference type="ARBA" id="ARBA00022729"/>
    </source>
</evidence>
<dbReference type="Proteomes" id="UP001230986">
    <property type="component" value="Unassembled WGS sequence"/>
</dbReference>
<organism evidence="3 4">
    <name type="scientific">Geitlerinema calcuttense NRMC-F 0142</name>
    <dbReference type="NCBI Taxonomy" id="2922238"/>
    <lineage>
        <taxon>Bacteria</taxon>
        <taxon>Bacillati</taxon>
        <taxon>Cyanobacteriota</taxon>
        <taxon>Cyanophyceae</taxon>
        <taxon>Geitlerinematales</taxon>
        <taxon>Geitlerinemataceae</taxon>
        <taxon>Geitlerinema</taxon>
    </lineage>
</organism>
<evidence type="ECO:0000313" key="3">
    <source>
        <dbReference type="EMBL" id="MDL5057778.1"/>
    </source>
</evidence>
<dbReference type="PANTHER" id="PTHR33619">
    <property type="entry name" value="POLYSACCHARIDE EXPORT PROTEIN GFCE-RELATED"/>
    <property type="match status" value="1"/>
</dbReference>
<reference evidence="3 4" key="1">
    <citation type="submission" date="2023-06" db="EMBL/GenBank/DDBJ databases">
        <title>Whole genome sequence of Oscillatoria calcuttensis NRMC-F 0142.</title>
        <authorList>
            <person name="Shakena Fathima T."/>
            <person name="Muralitharan G."/>
            <person name="Thajuddin N."/>
        </authorList>
    </citation>
    <scope>NUCLEOTIDE SEQUENCE [LARGE SCALE GENOMIC DNA]</scope>
    <source>
        <strain evidence="3 4">NRMC-F 0142</strain>
    </source>
</reference>
<gene>
    <name evidence="3" type="ORF">QQ055_09980</name>
</gene>
<evidence type="ECO:0000313" key="4">
    <source>
        <dbReference type="Proteomes" id="UP001230986"/>
    </source>
</evidence>
<dbReference type="PANTHER" id="PTHR33619:SF3">
    <property type="entry name" value="POLYSACCHARIDE EXPORT PROTEIN GFCE-RELATED"/>
    <property type="match status" value="1"/>
</dbReference>
<comment type="caution">
    <text evidence="3">The sequence shown here is derived from an EMBL/GenBank/DDBJ whole genome shotgun (WGS) entry which is preliminary data.</text>
</comment>
<dbReference type="InterPro" id="IPR049712">
    <property type="entry name" value="Poly_export"/>
</dbReference>
<evidence type="ECO:0000259" key="2">
    <source>
        <dbReference type="Pfam" id="PF02563"/>
    </source>
</evidence>
<keyword evidence="4" id="KW-1185">Reference proteome</keyword>
<dbReference type="InterPro" id="IPR003715">
    <property type="entry name" value="Poly_export_N"/>
</dbReference>
<dbReference type="EMBL" id="JASVEJ010000038">
    <property type="protein sequence ID" value="MDL5057778.1"/>
    <property type="molecule type" value="Genomic_DNA"/>
</dbReference>
<sequence length="355" mass="38505">MFRAKLIVSALVTAIATVGIALPSWALPLSPGDRLRINIPADEGLPETDRFSGVYEVNLDGTLQLPFIDPVPVVGLELPQVQQQLTRLLINEGFFQPNFLRVSVSIIEWAPVQVTVSGAVFEPGRYLINPRQAGGDDPPIVPLTGSYPPNRYLTVAIQAAGGIRPEADIINVRLIRGGIEQVIDVSGVFTGELLDDVPLIAGDRIIIPEREIIQSELVRPSQITPQAIPVFLSNLSLPNFGGNVQVQQVAYGSRFSHAVIAGKCVGGTTAINARRRATLIQTDRTTGQTRVLDRSVEELVRESTDNQDNPFLMPDDGLVCYDSTVTNVTSIFSTIGTILNPISGIELLLRRIFGQ</sequence>
<protein>
    <submittedName>
        <fullName evidence="3">Polysaccharide biosynthesis/export family protein</fullName>
    </submittedName>
</protein>
<feature type="domain" description="Polysaccharide export protein N-terminal" evidence="2">
    <location>
        <begin position="29"/>
        <end position="105"/>
    </location>
</feature>
<dbReference type="Pfam" id="PF02563">
    <property type="entry name" value="Poly_export"/>
    <property type="match status" value="1"/>
</dbReference>
<dbReference type="RefSeq" id="WP_285962873.1">
    <property type="nucleotide sequence ID" value="NZ_JASVEJ010000038.1"/>
</dbReference>